<gene>
    <name evidence="2" type="ORF">NCTC10821_00241</name>
</gene>
<dbReference type="EMBL" id="UGQT01000001">
    <property type="protein sequence ID" value="STZ56748.1"/>
    <property type="molecule type" value="Genomic_DNA"/>
</dbReference>
<accession>A0A378T7F7</accession>
<keyword evidence="3" id="KW-1185">Reference proteome</keyword>
<protein>
    <recommendedName>
        <fullName evidence="4">Transmembrane protein</fullName>
    </recommendedName>
</protein>
<feature type="transmembrane region" description="Helical" evidence="1">
    <location>
        <begin position="37"/>
        <end position="70"/>
    </location>
</feature>
<evidence type="ECO:0008006" key="4">
    <source>
        <dbReference type="Google" id="ProtNLM"/>
    </source>
</evidence>
<name>A0A378T7F7_9MYCO</name>
<dbReference type="RefSeq" id="WP_115277231.1">
    <property type="nucleotide sequence ID" value="NZ_AP022600.1"/>
</dbReference>
<keyword evidence="1" id="KW-0812">Transmembrane</keyword>
<keyword evidence="1" id="KW-1133">Transmembrane helix</keyword>
<reference evidence="2 3" key="1">
    <citation type="submission" date="2018-06" db="EMBL/GenBank/DDBJ databases">
        <authorList>
            <consortium name="Pathogen Informatics"/>
            <person name="Doyle S."/>
        </authorList>
    </citation>
    <scope>NUCLEOTIDE SEQUENCE [LARGE SCALE GENOMIC DNA]</scope>
    <source>
        <strain evidence="2 3">NCTC10821</strain>
    </source>
</reference>
<dbReference type="AlphaFoldDB" id="A0A378T7F7"/>
<organism evidence="2 3">
    <name type="scientific">Mycolicibacterium tokaiense</name>
    <dbReference type="NCBI Taxonomy" id="39695"/>
    <lineage>
        <taxon>Bacteria</taxon>
        <taxon>Bacillati</taxon>
        <taxon>Actinomycetota</taxon>
        <taxon>Actinomycetes</taxon>
        <taxon>Mycobacteriales</taxon>
        <taxon>Mycobacteriaceae</taxon>
        <taxon>Mycolicibacterium</taxon>
    </lineage>
</organism>
<sequence length="79" mass="8125">MTTAEHFRDAAGPTPELGVGEIMVAGVPWPAYKVWALVLGLVVFTAVFVVTATASPAVLGGAAAATLVWLTAGHAHRTR</sequence>
<dbReference type="Proteomes" id="UP000254978">
    <property type="component" value="Unassembled WGS sequence"/>
</dbReference>
<evidence type="ECO:0000256" key="1">
    <source>
        <dbReference type="SAM" id="Phobius"/>
    </source>
</evidence>
<keyword evidence="1" id="KW-0472">Membrane</keyword>
<evidence type="ECO:0000313" key="3">
    <source>
        <dbReference type="Proteomes" id="UP000254978"/>
    </source>
</evidence>
<dbReference type="OrthoDB" id="4753348at2"/>
<proteinExistence type="predicted"/>
<evidence type="ECO:0000313" key="2">
    <source>
        <dbReference type="EMBL" id="STZ56748.1"/>
    </source>
</evidence>